<dbReference type="GO" id="GO:0106300">
    <property type="term" value="P:protein-DNA covalent cross-linking repair"/>
    <property type="evidence" value="ECO:0007669"/>
    <property type="project" value="InterPro"/>
</dbReference>
<comment type="caution">
    <text evidence="10">The sequence shown here is derived from an EMBL/GenBank/DDBJ whole genome shotgun (WGS) entry which is preliminary data.</text>
</comment>
<dbReference type="GO" id="GO:0008233">
    <property type="term" value="F:peptidase activity"/>
    <property type="evidence" value="ECO:0007669"/>
    <property type="project" value="UniProtKB-KW"/>
</dbReference>
<feature type="region of interest" description="Disordered" evidence="9">
    <location>
        <begin position="224"/>
        <end position="265"/>
    </location>
</feature>
<name>A9DBA8_HOEPD</name>
<dbReference type="Pfam" id="PF02586">
    <property type="entry name" value="SRAP"/>
    <property type="match status" value="1"/>
</dbReference>
<evidence type="ECO:0000256" key="3">
    <source>
        <dbReference type="ARBA" id="ARBA00022763"/>
    </source>
</evidence>
<keyword evidence="3" id="KW-0227">DNA damage</keyword>
<sequence>MCGRFSLTATPQEVQELFGLEEIEDFPPRYNIAPTQPILIVAGDLRREEGDNRTDRRALLARWGFLPGWVKDPADFPLLINARSETAAEKASFRAAMRHRRVLIAASGFYEWQRPPKGSKQKSTPYWIKPRQGGIVAFAGLMETYMSADGAEVDTAAVLTVGPNREVAPIHDRMPVVIAPENFPRWLDCLNQEPRHVADLMVPASDDYFEAIRVSDLVNKVANSGPEVQEPAGDDAAVEVEPARPAKRAAKTKAPETPPDQLKLF</sequence>
<dbReference type="EC" id="3.4.-.-" evidence="8"/>
<dbReference type="STRING" id="411684.HPDFL43_11766"/>
<reference evidence="10 11" key="1">
    <citation type="submission" date="2007-10" db="EMBL/GenBank/DDBJ databases">
        <authorList>
            <person name="Wagner-Dobler I."/>
            <person name="Ferriera S."/>
            <person name="Johnson J."/>
            <person name="Kravitz S."/>
            <person name="Beeson K."/>
            <person name="Sutton G."/>
            <person name="Rogers Y.-H."/>
            <person name="Friedman R."/>
            <person name="Frazier M."/>
            <person name="Venter J.C."/>
        </authorList>
    </citation>
    <scope>NUCLEOTIDE SEQUENCE [LARGE SCALE GENOMIC DNA]</scope>
    <source>
        <strain evidence="10 11">DFL-43</strain>
    </source>
</reference>
<reference evidence="10 11" key="2">
    <citation type="submission" date="2012-06" db="EMBL/GenBank/DDBJ databases">
        <authorList>
            <person name="Fiebig A."/>
        </authorList>
    </citation>
    <scope>NUCLEOTIDE SEQUENCE [LARGE SCALE GENOMIC DNA]</scope>
    <source>
        <strain evidence="10 11">DFL-43</strain>
    </source>
</reference>
<dbReference type="eggNOG" id="COG2135">
    <property type="taxonomic scope" value="Bacteria"/>
</dbReference>
<evidence type="ECO:0000313" key="11">
    <source>
        <dbReference type="Proteomes" id="UP000004291"/>
    </source>
</evidence>
<evidence type="ECO:0000256" key="8">
    <source>
        <dbReference type="RuleBase" id="RU364100"/>
    </source>
</evidence>
<dbReference type="EMBL" id="ABIA03000004">
    <property type="protein sequence ID" value="EDQ32475.2"/>
    <property type="molecule type" value="Genomic_DNA"/>
</dbReference>
<dbReference type="RefSeq" id="WP_052093210.1">
    <property type="nucleotide sequence ID" value="NZ_CM002917.1"/>
</dbReference>
<evidence type="ECO:0000256" key="9">
    <source>
        <dbReference type="SAM" id="MobiDB-lite"/>
    </source>
</evidence>
<evidence type="ECO:0000256" key="6">
    <source>
        <dbReference type="ARBA" id="ARBA00023125"/>
    </source>
</evidence>
<dbReference type="GO" id="GO:0006508">
    <property type="term" value="P:proteolysis"/>
    <property type="evidence" value="ECO:0007669"/>
    <property type="project" value="UniProtKB-KW"/>
</dbReference>
<dbReference type="Proteomes" id="UP000004291">
    <property type="component" value="Chromosome"/>
</dbReference>
<keyword evidence="11" id="KW-1185">Reference proteome</keyword>
<keyword evidence="2 8" id="KW-0645">Protease</keyword>
<evidence type="ECO:0000256" key="4">
    <source>
        <dbReference type="ARBA" id="ARBA00022801"/>
    </source>
</evidence>
<dbReference type="Gene3D" id="3.90.1680.10">
    <property type="entry name" value="SOS response associated peptidase-like"/>
    <property type="match status" value="1"/>
</dbReference>
<dbReference type="GO" id="GO:0016829">
    <property type="term" value="F:lyase activity"/>
    <property type="evidence" value="ECO:0007669"/>
    <property type="project" value="UniProtKB-KW"/>
</dbReference>
<protein>
    <recommendedName>
        <fullName evidence="8">Abasic site processing protein</fullName>
        <ecNumber evidence="8">3.4.-.-</ecNumber>
    </recommendedName>
</protein>
<dbReference type="OrthoDB" id="9782620at2"/>
<evidence type="ECO:0000256" key="1">
    <source>
        <dbReference type="ARBA" id="ARBA00008136"/>
    </source>
</evidence>
<dbReference type="PANTHER" id="PTHR13604:SF0">
    <property type="entry name" value="ABASIC SITE PROCESSING PROTEIN HMCES"/>
    <property type="match status" value="1"/>
</dbReference>
<evidence type="ECO:0000256" key="5">
    <source>
        <dbReference type="ARBA" id="ARBA00023124"/>
    </source>
</evidence>
<comment type="similarity">
    <text evidence="1 8">Belongs to the SOS response-associated peptidase family.</text>
</comment>
<dbReference type="GO" id="GO:0003697">
    <property type="term" value="F:single-stranded DNA binding"/>
    <property type="evidence" value="ECO:0007669"/>
    <property type="project" value="InterPro"/>
</dbReference>
<accession>A9DBA8</accession>
<keyword evidence="6" id="KW-0238">DNA-binding</keyword>
<keyword evidence="5" id="KW-0190">Covalent protein-DNA linkage</keyword>
<dbReference type="SUPFAM" id="SSF143081">
    <property type="entry name" value="BB1717-like"/>
    <property type="match status" value="1"/>
</dbReference>
<organism evidence="10 11">
    <name type="scientific">Hoeflea phototrophica (strain DSM 17068 / NCIMB 14078 / DFL-43)</name>
    <dbReference type="NCBI Taxonomy" id="411684"/>
    <lineage>
        <taxon>Bacteria</taxon>
        <taxon>Pseudomonadati</taxon>
        <taxon>Pseudomonadota</taxon>
        <taxon>Alphaproteobacteria</taxon>
        <taxon>Hyphomicrobiales</taxon>
        <taxon>Rhizobiaceae</taxon>
        <taxon>Hoeflea</taxon>
    </lineage>
</organism>
<dbReference type="HOGENOM" id="CLU_035990_6_0_5"/>
<evidence type="ECO:0000256" key="7">
    <source>
        <dbReference type="ARBA" id="ARBA00023239"/>
    </source>
</evidence>
<evidence type="ECO:0000256" key="2">
    <source>
        <dbReference type="ARBA" id="ARBA00022670"/>
    </source>
</evidence>
<keyword evidence="7" id="KW-0456">Lyase</keyword>
<gene>
    <name evidence="10" type="ORF">HPDFL43_11766</name>
</gene>
<dbReference type="AlphaFoldDB" id="A9DBA8"/>
<proteinExistence type="inferred from homology"/>
<evidence type="ECO:0000313" key="10">
    <source>
        <dbReference type="EMBL" id="EDQ32475.2"/>
    </source>
</evidence>
<dbReference type="InterPro" id="IPR003738">
    <property type="entry name" value="SRAP"/>
</dbReference>
<keyword evidence="4 8" id="KW-0378">Hydrolase</keyword>
<dbReference type="PANTHER" id="PTHR13604">
    <property type="entry name" value="DC12-RELATED"/>
    <property type="match status" value="1"/>
</dbReference>
<dbReference type="InterPro" id="IPR036590">
    <property type="entry name" value="SRAP-like"/>
</dbReference>